<keyword evidence="4" id="KW-1185">Reference proteome</keyword>
<organism evidence="3 4">
    <name type="scientific">Ogataea polymorpha</name>
    <dbReference type="NCBI Taxonomy" id="460523"/>
    <lineage>
        <taxon>Eukaryota</taxon>
        <taxon>Fungi</taxon>
        <taxon>Dikarya</taxon>
        <taxon>Ascomycota</taxon>
        <taxon>Saccharomycotina</taxon>
        <taxon>Pichiomycetes</taxon>
        <taxon>Pichiales</taxon>
        <taxon>Pichiaceae</taxon>
        <taxon>Ogataea</taxon>
    </lineage>
</organism>
<feature type="compositionally biased region" description="Basic and acidic residues" evidence="1">
    <location>
        <begin position="278"/>
        <end position="289"/>
    </location>
</feature>
<comment type="caution">
    <text evidence="3">The sequence shown here is derived from an EMBL/GenBank/DDBJ whole genome shotgun (WGS) entry which is preliminary data.</text>
</comment>
<feature type="region of interest" description="Disordered" evidence="1">
    <location>
        <begin position="278"/>
        <end position="469"/>
    </location>
</feature>
<feature type="compositionally biased region" description="Polar residues" evidence="1">
    <location>
        <begin position="543"/>
        <end position="553"/>
    </location>
</feature>
<evidence type="ECO:0000313" key="4">
    <source>
        <dbReference type="Proteomes" id="UP000788993"/>
    </source>
</evidence>
<reference evidence="3" key="2">
    <citation type="submission" date="2021-01" db="EMBL/GenBank/DDBJ databases">
        <authorList>
            <person name="Schikora-Tamarit M.A."/>
        </authorList>
    </citation>
    <scope>NUCLEOTIDE SEQUENCE</scope>
    <source>
        <strain evidence="3">NCAIM Y.01608</strain>
    </source>
</reference>
<evidence type="ECO:0000313" key="3">
    <source>
        <dbReference type="EMBL" id="KAH3659847.1"/>
    </source>
</evidence>
<feature type="domain" description="MHD" evidence="2">
    <location>
        <begin position="589"/>
        <end position="859"/>
    </location>
</feature>
<feature type="compositionally biased region" description="Basic and acidic residues" evidence="1">
    <location>
        <begin position="332"/>
        <end position="341"/>
    </location>
</feature>
<dbReference type="EMBL" id="JAEUBD010001504">
    <property type="protein sequence ID" value="KAH3659847.1"/>
    <property type="molecule type" value="Genomic_DNA"/>
</dbReference>
<dbReference type="Proteomes" id="UP000788993">
    <property type="component" value="Unassembled WGS sequence"/>
</dbReference>
<evidence type="ECO:0000259" key="2">
    <source>
        <dbReference type="PROSITE" id="PS51072"/>
    </source>
</evidence>
<dbReference type="OrthoDB" id="331602at2759"/>
<feature type="compositionally biased region" description="Polar residues" evidence="1">
    <location>
        <begin position="445"/>
        <end position="469"/>
    </location>
</feature>
<dbReference type="InterPro" id="IPR018808">
    <property type="entry name" value="Muniscin_C"/>
</dbReference>
<sequence length="860" mass="93528">MARIIVETLKHFPRGKFFKMGFSPSRLFSRDDLWNLMATNFSVMSEQVVYSSSLLFGKPPQEAMEALKLRHTQLKTINHELAEWFTAYGRLRLQYVDQLKALLNKGDSLLTSLDNPKLHNATVDSLGLATPMWTGVLNIVHKEAELLDSSTRKMGRDMIAPLKVFGRHNDSNLIEMDELVGLASSISQKEAHGDVDALRTEWSERAPYFFEVFERYDYNRLVLLKDVFLKYQTDVSDVLDTFKKLNETALEHTLSFNPPDEIQRFSEAVSAKTLPIELTKEAPPTKKAQDNGFTATPKPSHRKSRILSLASSKTEHSSPTKSRHPAAPSPSPEKKPKEKHGLRSKFGTMLRGGRKKKSDAHSLNNTAIAESELSSVVSSPAPATERSEPSVSERATPQASTPISETPPTQQPLAQNVPENVPETVQATAPSSAALANGYPAMQPTRRSNSMASELTNSSSIQPSYRGSTSSLAFASAGTVPTSAPDPVQKTVPVVSPLPEAALESSAEPPAPPVPSARKHTSTDVGFGPRQPHGSAPAPPQQRRISTLGSSLEQAPMAPNATGSTMLSRTNTGTGGLSSGQIRHPNLTQPGLNASVVEIYNASFKDGEVTGCNVIGEVAFSYLLDKSVQKIPSKIELQLSSSGALPSFITNPMFIQQNQQEPNHFTIMDPSQIHLRTVGGLKYMLNSSKPPIVVHPIWKHEQSQSTVIISIKPSDELLPLLESGSIELANLMVSVSITGAQAASAATKPSGSFNREKNRVTWNLTSTPFVFSASHHEERLIARFMTNGVAREADAGIQLRFTINSETGAELVSRLNTNIGIKALSDTAEDPFSSTDHIEEEWSPVTTLQTIIAGSYSGHA</sequence>
<accession>A0A9P8NV94</accession>
<feature type="region of interest" description="Disordered" evidence="1">
    <location>
        <begin position="501"/>
        <end position="580"/>
    </location>
</feature>
<name>A0A9P8NV94_9ASCO</name>
<evidence type="ECO:0000256" key="1">
    <source>
        <dbReference type="SAM" id="MobiDB-lite"/>
    </source>
</evidence>
<dbReference type="Pfam" id="PF10291">
    <property type="entry name" value="muHD"/>
    <property type="match status" value="1"/>
</dbReference>
<feature type="compositionally biased region" description="Polar residues" evidence="1">
    <location>
        <begin position="361"/>
        <end position="378"/>
    </location>
</feature>
<dbReference type="SUPFAM" id="SSF103657">
    <property type="entry name" value="BAR/IMD domain-like"/>
    <property type="match status" value="1"/>
</dbReference>
<feature type="compositionally biased region" description="Polar residues" evidence="1">
    <location>
        <begin position="389"/>
        <end position="431"/>
    </location>
</feature>
<reference evidence="3" key="1">
    <citation type="journal article" date="2021" name="Open Biol.">
        <title>Shared evolutionary footprints suggest mitochondrial oxidative damage underlies multiple complex I losses in fungi.</title>
        <authorList>
            <person name="Schikora-Tamarit M.A."/>
            <person name="Marcet-Houben M."/>
            <person name="Nosek J."/>
            <person name="Gabaldon T."/>
        </authorList>
    </citation>
    <scope>NUCLEOTIDE SEQUENCE</scope>
    <source>
        <strain evidence="3">NCAIM Y.01608</strain>
    </source>
</reference>
<dbReference type="InterPro" id="IPR027267">
    <property type="entry name" value="AH/BAR_dom_sf"/>
</dbReference>
<dbReference type="InterPro" id="IPR028565">
    <property type="entry name" value="MHD"/>
</dbReference>
<gene>
    <name evidence="3" type="ORF">OGATHE_005892</name>
</gene>
<dbReference type="PROSITE" id="PS51072">
    <property type="entry name" value="MHD"/>
    <property type="match status" value="1"/>
</dbReference>
<feature type="compositionally biased region" description="Polar residues" evidence="1">
    <location>
        <begin position="561"/>
        <end position="572"/>
    </location>
</feature>
<dbReference type="Gene3D" id="1.20.1270.60">
    <property type="entry name" value="Arfaptin homology (AH) domain/BAR domain"/>
    <property type="match status" value="1"/>
</dbReference>
<proteinExistence type="predicted"/>
<protein>
    <recommendedName>
        <fullName evidence="2">MHD domain-containing protein</fullName>
    </recommendedName>
</protein>
<dbReference type="AlphaFoldDB" id="A0A9P8NV94"/>